<reference evidence="2 3" key="1">
    <citation type="journal article" date="2014" name="J. Bacteriol.">
        <title>Characterization of novel virulent broad-host-range phages of Xylella fastidiosa and Xanthomonas.</title>
        <authorList>
            <person name="Ahern S.J."/>
            <person name="Das M."/>
            <person name="Bhowmick T.S."/>
            <person name="Young R."/>
            <person name="Gonzalez C.F."/>
        </authorList>
    </citation>
    <scope>NUCLEOTIDE SEQUENCE [LARGE SCALE GENOMIC DNA]</scope>
</reference>
<keyword evidence="1" id="KW-1133">Transmembrane helix</keyword>
<keyword evidence="1" id="KW-0812">Transmembrane</keyword>
<feature type="transmembrane region" description="Helical" evidence="1">
    <location>
        <begin position="64"/>
        <end position="84"/>
    </location>
</feature>
<accession>V5Q7W1</accession>
<feature type="transmembrane region" description="Helical" evidence="1">
    <location>
        <begin position="30"/>
        <end position="49"/>
    </location>
</feature>
<gene>
    <name evidence="2" type="ORF">Salvo_37</name>
</gene>
<name>V5Q7W1_9CAUD</name>
<proteinExistence type="predicted"/>
<protein>
    <submittedName>
        <fullName evidence="2">Holin-antiholin</fullName>
    </submittedName>
</protein>
<evidence type="ECO:0000256" key="1">
    <source>
        <dbReference type="SAM" id="Phobius"/>
    </source>
</evidence>
<evidence type="ECO:0000313" key="2">
    <source>
        <dbReference type="EMBL" id="AHB12237.1"/>
    </source>
</evidence>
<evidence type="ECO:0000313" key="3">
    <source>
        <dbReference type="Proteomes" id="UP000018624"/>
    </source>
</evidence>
<organism evidence="2 3">
    <name type="scientific">Xylella phage Salvo</name>
    <dbReference type="NCBI Taxonomy" id="1415147"/>
    <lineage>
        <taxon>Viruses</taxon>
        <taxon>Duplodnaviria</taxon>
        <taxon>Heunggongvirae</taxon>
        <taxon>Uroviricota</taxon>
        <taxon>Caudoviricetes</taxon>
        <taxon>Casjensviridae</taxon>
        <taxon>Salvovirus</taxon>
        <taxon>Salvovirus salvo</taxon>
    </lineage>
</organism>
<dbReference type="Proteomes" id="UP000018624">
    <property type="component" value="Segment"/>
</dbReference>
<dbReference type="EMBL" id="KF626668">
    <property type="protein sequence ID" value="AHB12237.1"/>
    <property type="molecule type" value="Genomic_DNA"/>
</dbReference>
<sequence length="135" mass="16342">MDTNNSSPANPESKMPFRRRAWEFWRRNQIILFQLPVMLVFLIGSYIVLKSVDSRIGVEGFGDIFGYALNAVRITLIIFTTWWMKKWCWFDLHDRTELELFDLRKQGNRDAHWIVWTDRIEWMLALAFATFWYTR</sequence>
<keyword evidence="1" id="KW-0472">Membrane</keyword>
<keyword evidence="3" id="KW-1185">Reference proteome</keyword>